<dbReference type="RefSeq" id="WP_185067832.1">
    <property type="nucleotide sequence ID" value="NZ_JACHMB010000001.1"/>
</dbReference>
<organism evidence="1 2">
    <name type="scientific">Nonomuraea jabiensis</name>
    <dbReference type="NCBI Taxonomy" id="882448"/>
    <lineage>
        <taxon>Bacteria</taxon>
        <taxon>Bacillati</taxon>
        <taxon>Actinomycetota</taxon>
        <taxon>Actinomycetes</taxon>
        <taxon>Streptosporangiales</taxon>
        <taxon>Streptosporangiaceae</taxon>
        <taxon>Nonomuraea</taxon>
    </lineage>
</organism>
<evidence type="ECO:0000313" key="1">
    <source>
        <dbReference type="EMBL" id="MBB5773935.1"/>
    </source>
</evidence>
<comment type="caution">
    <text evidence="1">The sequence shown here is derived from an EMBL/GenBank/DDBJ whole genome shotgun (WGS) entry which is preliminary data.</text>
</comment>
<evidence type="ECO:0000313" key="2">
    <source>
        <dbReference type="Proteomes" id="UP000579153"/>
    </source>
</evidence>
<accession>A0A7W9L7Z9</accession>
<gene>
    <name evidence="1" type="ORF">HD596_000691</name>
</gene>
<protein>
    <recommendedName>
        <fullName evidence="3">PE family protein</fullName>
    </recommendedName>
</protein>
<dbReference type="AlphaFoldDB" id="A0A7W9L7Z9"/>
<reference evidence="1 2" key="1">
    <citation type="submission" date="2020-08" db="EMBL/GenBank/DDBJ databases">
        <title>Sequencing the genomes of 1000 actinobacteria strains.</title>
        <authorList>
            <person name="Klenk H.-P."/>
        </authorList>
    </citation>
    <scope>NUCLEOTIDE SEQUENCE [LARGE SCALE GENOMIC DNA]</scope>
    <source>
        <strain evidence="1 2">DSM 45507</strain>
    </source>
</reference>
<keyword evidence="2" id="KW-1185">Reference proteome</keyword>
<dbReference type="EMBL" id="JACHMB010000001">
    <property type="protein sequence ID" value="MBB5773935.1"/>
    <property type="molecule type" value="Genomic_DNA"/>
</dbReference>
<name>A0A7W9L7Z9_9ACTN</name>
<proteinExistence type="predicted"/>
<evidence type="ECO:0008006" key="3">
    <source>
        <dbReference type="Google" id="ProtNLM"/>
    </source>
</evidence>
<dbReference type="Proteomes" id="UP000579153">
    <property type="component" value="Unassembled WGS sequence"/>
</dbReference>
<sequence>MRLWDGTQIIKPSVDRGLSEWSAMAEDLGRESARLVAQVQEALDAAPWGPGAEGEAFRAAHFRNDGPNQMLSQCTRLAEEIADAGHRVRTAVDNTLKMDLEIRRDMAAGRVREI</sequence>